<evidence type="ECO:0000313" key="3">
    <source>
        <dbReference type="EMBL" id="ERF71963.1"/>
    </source>
</evidence>
<dbReference type="InterPro" id="IPR012337">
    <property type="entry name" value="RNaseH-like_sf"/>
</dbReference>
<protein>
    <recommendedName>
        <fullName evidence="2">RNase H type-1 domain-containing protein</fullName>
    </recommendedName>
</protein>
<sequence>MFQRDSEEEDNDDRVFVLGEGVNRFMPQWDEQILGPANKFRIKTDYNMPPKPEELQVAALLACSQCELTWLVGKAGQSAGAGHPSHHTLYHEYAGTSRSLVVRTDGACINNGQPRAEAGVGVYFAPNSRYNVSSPLEDSCAPTNQRAELHALLRAMLVVRKDIVPTRSILVNRNRDKKHFRLVLVTDSSYAVECMCKHWKGWKVVDGRKVLKNQKGKHIANSDVLLAIQDEVEELSRVGVQVAYYHVRREFNREADALAKAGVSREVEVEGKPLHIGVMMID</sequence>
<dbReference type="HOGENOM" id="CLU_987046_0_0_1"/>
<feature type="domain" description="RNase H type-1" evidence="2">
    <location>
        <begin position="96"/>
        <end position="264"/>
    </location>
</feature>
<dbReference type="GeneID" id="19241462"/>
<dbReference type="Proteomes" id="UP000019373">
    <property type="component" value="Unassembled WGS sequence"/>
</dbReference>
<proteinExistence type="inferred from homology"/>
<dbReference type="CDD" id="cd13934">
    <property type="entry name" value="RNase_H_Dikarya_like"/>
    <property type="match status" value="1"/>
</dbReference>
<dbReference type="AlphaFoldDB" id="U1GIJ6"/>
<dbReference type="OrthoDB" id="407198at2759"/>
<evidence type="ECO:0000259" key="2">
    <source>
        <dbReference type="PROSITE" id="PS50879"/>
    </source>
</evidence>
<name>U1GIJ6_ENDPU</name>
<dbReference type="PANTHER" id="PTHR10642:SF25">
    <property type="entry name" value="RNASE H TYPE-1 DOMAIN-CONTAINING PROTEIN"/>
    <property type="match status" value="1"/>
</dbReference>
<dbReference type="InterPro" id="IPR050092">
    <property type="entry name" value="RNase_H"/>
</dbReference>
<dbReference type="eggNOG" id="KOG3752">
    <property type="taxonomic scope" value="Eukaryota"/>
</dbReference>
<reference evidence="4" key="1">
    <citation type="journal article" date="2014" name="BMC Genomics">
        <title>Genome characteristics reveal the impact of lichenization on lichen-forming fungus Endocarpon pusillum Hedwig (Verrucariales, Ascomycota).</title>
        <authorList>
            <person name="Wang Y.-Y."/>
            <person name="Liu B."/>
            <person name="Zhang X.-Y."/>
            <person name="Zhou Q.-M."/>
            <person name="Zhang T."/>
            <person name="Li H."/>
            <person name="Yu Y.-F."/>
            <person name="Zhang X.-L."/>
            <person name="Hao X.-Y."/>
            <person name="Wang M."/>
            <person name="Wang L."/>
            <person name="Wei J.-C."/>
        </authorList>
    </citation>
    <scope>NUCLEOTIDE SEQUENCE [LARGE SCALE GENOMIC DNA]</scope>
    <source>
        <strain evidence="4">Z07020 / HMAS-L-300199</strain>
    </source>
</reference>
<dbReference type="GO" id="GO:0003676">
    <property type="term" value="F:nucleic acid binding"/>
    <property type="evidence" value="ECO:0007669"/>
    <property type="project" value="InterPro"/>
</dbReference>
<dbReference type="RefSeq" id="XP_007802417.1">
    <property type="nucleotide sequence ID" value="XM_007804226.1"/>
</dbReference>
<dbReference type="GO" id="GO:0043137">
    <property type="term" value="P:DNA replication, removal of RNA primer"/>
    <property type="evidence" value="ECO:0007669"/>
    <property type="project" value="TreeGrafter"/>
</dbReference>
<dbReference type="Pfam" id="PF00075">
    <property type="entry name" value="RNase_H"/>
    <property type="match status" value="1"/>
</dbReference>
<dbReference type="PANTHER" id="PTHR10642">
    <property type="entry name" value="RIBONUCLEASE H1"/>
    <property type="match status" value="1"/>
</dbReference>
<organism evidence="3 4">
    <name type="scientific">Endocarpon pusillum (strain Z07020 / HMAS-L-300199)</name>
    <name type="common">Lichen-forming fungus</name>
    <dbReference type="NCBI Taxonomy" id="1263415"/>
    <lineage>
        <taxon>Eukaryota</taxon>
        <taxon>Fungi</taxon>
        <taxon>Dikarya</taxon>
        <taxon>Ascomycota</taxon>
        <taxon>Pezizomycotina</taxon>
        <taxon>Eurotiomycetes</taxon>
        <taxon>Chaetothyriomycetidae</taxon>
        <taxon>Verrucariales</taxon>
        <taxon>Verrucariaceae</taxon>
        <taxon>Endocarpon</taxon>
    </lineage>
</organism>
<dbReference type="InterPro" id="IPR002156">
    <property type="entry name" value="RNaseH_domain"/>
</dbReference>
<dbReference type="SUPFAM" id="SSF53098">
    <property type="entry name" value="Ribonuclease H-like"/>
    <property type="match status" value="1"/>
</dbReference>
<dbReference type="GO" id="GO:0004523">
    <property type="term" value="F:RNA-DNA hybrid ribonuclease activity"/>
    <property type="evidence" value="ECO:0007669"/>
    <property type="project" value="InterPro"/>
</dbReference>
<dbReference type="InterPro" id="IPR036397">
    <property type="entry name" value="RNaseH_sf"/>
</dbReference>
<dbReference type="OMA" id="VWIGGHE"/>
<dbReference type="PROSITE" id="PS50879">
    <property type="entry name" value="RNASE_H_1"/>
    <property type="match status" value="1"/>
</dbReference>
<accession>U1GIJ6</accession>
<evidence type="ECO:0000313" key="4">
    <source>
        <dbReference type="Proteomes" id="UP000019373"/>
    </source>
</evidence>
<gene>
    <name evidence="3" type="ORF">EPUS_06522</name>
</gene>
<evidence type="ECO:0000256" key="1">
    <source>
        <dbReference type="ARBA" id="ARBA00005300"/>
    </source>
</evidence>
<keyword evidence="4" id="KW-1185">Reference proteome</keyword>
<dbReference type="Gene3D" id="3.30.420.10">
    <property type="entry name" value="Ribonuclease H-like superfamily/Ribonuclease H"/>
    <property type="match status" value="1"/>
</dbReference>
<dbReference type="EMBL" id="KE721157">
    <property type="protein sequence ID" value="ERF71963.1"/>
    <property type="molecule type" value="Genomic_DNA"/>
</dbReference>
<comment type="similarity">
    <text evidence="1">Belongs to the RNase H family.</text>
</comment>